<dbReference type="Pfam" id="PF13391">
    <property type="entry name" value="HNH_2"/>
    <property type="match status" value="1"/>
</dbReference>
<dbReference type="InterPro" id="IPR003615">
    <property type="entry name" value="HNH_nuc"/>
</dbReference>
<evidence type="ECO:0000259" key="1">
    <source>
        <dbReference type="Pfam" id="PF13391"/>
    </source>
</evidence>
<evidence type="ECO:0000313" key="2">
    <source>
        <dbReference type="EMBL" id="SHG79129.1"/>
    </source>
</evidence>
<name>A0A1M5MQF9_9BACT</name>
<reference evidence="2 3" key="1">
    <citation type="submission" date="2016-11" db="EMBL/GenBank/DDBJ databases">
        <authorList>
            <person name="Jaros S."/>
            <person name="Januszkiewicz K."/>
            <person name="Wedrychowicz H."/>
        </authorList>
    </citation>
    <scope>NUCLEOTIDE SEQUENCE [LARGE SCALE GENOMIC DNA]</scope>
    <source>
        <strain evidence="2 3">DSM 24574</strain>
    </source>
</reference>
<dbReference type="AlphaFoldDB" id="A0A1M5MQF9"/>
<dbReference type="RefSeq" id="WP_073133009.1">
    <property type="nucleotide sequence ID" value="NZ_FQWQ01000001.1"/>
</dbReference>
<protein>
    <submittedName>
        <fullName evidence="2">Putative restriction endonuclease</fullName>
    </submittedName>
</protein>
<dbReference type="EMBL" id="FQWQ01000001">
    <property type="protein sequence ID" value="SHG79129.1"/>
    <property type="molecule type" value="Genomic_DNA"/>
</dbReference>
<dbReference type="GO" id="GO:0004519">
    <property type="term" value="F:endonuclease activity"/>
    <property type="evidence" value="ECO:0007669"/>
    <property type="project" value="UniProtKB-KW"/>
</dbReference>
<accession>A0A1M5MQF9</accession>
<evidence type="ECO:0000313" key="3">
    <source>
        <dbReference type="Proteomes" id="UP000184212"/>
    </source>
</evidence>
<organism evidence="2 3">
    <name type="scientific">Chryseolinea serpens</name>
    <dbReference type="NCBI Taxonomy" id="947013"/>
    <lineage>
        <taxon>Bacteria</taxon>
        <taxon>Pseudomonadati</taxon>
        <taxon>Bacteroidota</taxon>
        <taxon>Cytophagia</taxon>
        <taxon>Cytophagales</taxon>
        <taxon>Fulvivirgaceae</taxon>
        <taxon>Chryseolinea</taxon>
    </lineage>
</organism>
<proteinExistence type="predicted"/>
<keyword evidence="2" id="KW-0255">Endonuclease</keyword>
<feature type="domain" description="HNH nuclease" evidence="1">
    <location>
        <begin position="210"/>
        <end position="258"/>
    </location>
</feature>
<dbReference type="Proteomes" id="UP000184212">
    <property type="component" value="Unassembled WGS sequence"/>
</dbReference>
<keyword evidence="3" id="KW-1185">Reference proteome</keyword>
<keyword evidence="2" id="KW-0540">Nuclease</keyword>
<keyword evidence="2" id="KW-0378">Hydrolase</keyword>
<gene>
    <name evidence="2" type="ORF">SAMN04488109_1854</name>
</gene>
<sequence>MNFYLGVTDTEWFNYLKGIHPEDVNFWQPGGKTIFKAISPGAPFLFKLKKPFNAIGGLGFFSSHTFLPISMAWEIFGERNGCESFEVLYRNIKRLRSPENSLEANPNIGCIVLTNPIFFQEQDWIEVPESWSQNIVQGKGYISEDENGKLIWDKVKFNLEKYGKLLIENEVNQLNLEAPDTEYSNSILKKIRLGQGAFRVLITDAYAKKCAVTGEKTLPVLDAAHIIPYGKSGPSLVANGILLRSDLHKLFDSGYITITTDYKLEVSKKIREEFQNGKEYYKRHGNELVILPIEQINRPSKNSLDWHNENVYKG</sequence>